<proteinExistence type="inferred from homology"/>
<dbReference type="Pfam" id="PF02911">
    <property type="entry name" value="Formyl_trans_C"/>
    <property type="match status" value="1"/>
</dbReference>
<dbReference type="CDD" id="cd08646">
    <property type="entry name" value="FMT_core_Met-tRNA-FMT_N"/>
    <property type="match status" value="1"/>
</dbReference>
<accession>A0A2H0W3N1</accession>
<dbReference type="AlphaFoldDB" id="A0A2H0W3N1"/>
<dbReference type="InterPro" id="IPR041711">
    <property type="entry name" value="Met-tRNA-FMT_N"/>
</dbReference>
<dbReference type="PANTHER" id="PTHR11138:SF5">
    <property type="entry name" value="METHIONYL-TRNA FORMYLTRANSFERASE, MITOCHONDRIAL"/>
    <property type="match status" value="1"/>
</dbReference>
<evidence type="ECO:0000259" key="7">
    <source>
        <dbReference type="Pfam" id="PF02911"/>
    </source>
</evidence>
<dbReference type="Gene3D" id="3.40.50.12230">
    <property type="match status" value="1"/>
</dbReference>
<name>A0A2H0W3N1_9BACT</name>
<dbReference type="PANTHER" id="PTHR11138">
    <property type="entry name" value="METHIONYL-TRNA FORMYLTRANSFERASE"/>
    <property type="match status" value="1"/>
</dbReference>
<feature type="domain" description="Formyl transferase C-terminal" evidence="7">
    <location>
        <begin position="210"/>
        <end position="304"/>
    </location>
</feature>
<evidence type="ECO:0000256" key="2">
    <source>
        <dbReference type="ARBA" id="ARBA00012261"/>
    </source>
</evidence>
<gene>
    <name evidence="5" type="primary">fmt</name>
    <name evidence="8" type="ORF">COT80_04280</name>
</gene>
<dbReference type="GO" id="GO:0004479">
    <property type="term" value="F:methionyl-tRNA formyltransferase activity"/>
    <property type="evidence" value="ECO:0007669"/>
    <property type="project" value="UniProtKB-UniRule"/>
</dbReference>
<dbReference type="InterPro" id="IPR005793">
    <property type="entry name" value="Formyl_trans_C"/>
</dbReference>
<dbReference type="HAMAP" id="MF_00182">
    <property type="entry name" value="Formyl_trans"/>
    <property type="match status" value="1"/>
</dbReference>
<dbReference type="EC" id="2.1.2.9" evidence="2 5"/>
<evidence type="ECO:0000256" key="1">
    <source>
        <dbReference type="ARBA" id="ARBA00010699"/>
    </source>
</evidence>
<reference evidence="9" key="1">
    <citation type="submission" date="2017-09" db="EMBL/GenBank/DDBJ databases">
        <title>Depth-based differentiation of microbial function through sediment-hosted aquifers and enrichment of novel symbionts in the deep terrestrial subsurface.</title>
        <authorList>
            <person name="Probst A.J."/>
            <person name="Ladd B."/>
            <person name="Jarett J.K."/>
            <person name="Geller-Mcgrath D.E."/>
            <person name="Sieber C.M.K."/>
            <person name="Emerson J.B."/>
            <person name="Anantharaman K."/>
            <person name="Thomas B.C."/>
            <person name="Malmstrom R."/>
            <person name="Stieglmeier M."/>
            <person name="Klingl A."/>
            <person name="Woyke T."/>
            <person name="Ryan C.M."/>
            <person name="Banfield J.F."/>
        </authorList>
    </citation>
    <scope>NUCLEOTIDE SEQUENCE [LARGE SCALE GENOMIC DNA]</scope>
</reference>
<sequence length="313" mass="34963">MKAPSKIIFMGTPEFAVPYLKSLLNNDFEIVGIITQPDKPTGRKQIISIPPVKAVAIQNNIRIFQSEKLKTDTKIIEELKSLEPDLTVVVAYGQIIPQAILNIAKLGNINVHPSLLPKYRGASPIQNAILNGETKTGITIMLMDAKMDHGPILAQKELLLAGNEDNESLHKIMSDNSSTNFLIETIKKFISNQIAPTIQNDEQATYCQLISKEEAKINWHKSAQIISNQIRAFYPWPTAWTTLSKKRVKIFPPVNITDGHTLAGKIIINNDKFLIGCNDQLLEISELQIEGKNKIKAKDFILGNKDIIDQSFE</sequence>
<evidence type="ECO:0000256" key="3">
    <source>
        <dbReference type="ARBA" id="ARBA00022679"/>
    </source>
</evidence>
<evidence type="ECO:0000313" key="9">
    <source>
        <dbReference type="Proteomes" id="UP000229056"/>
    </source>
</evidence>
<evidence type="ECO:0000256" key="5">
    <source>
        <dbReference type="HAMAP-Rule" id="MF_00182"/>
    </source>
</evidence>
<dbReference type="InterPro" id="IPR011034">
    <property type="entry name" value="Formyl_transferase-like_C_sf"/>
</dbReference>
<dbReference type="EMBL" id="PEZY01000012">
    <property type="protein sequence ID" value="PIS05956.1"/>
    <property type="molecule type" value="Genomic_DNA"/>
</dbReference>
<dbReference type="NCBIfam" id="TIGR00460">
    <property type="entry name" value="fmt"/>
    <property type="match status" value="1"/>
</dbReference>
<dbReference type="InterPro" id="IPR036477">
    <property type="entry name" value="Formyl_transf_N_sf"/>
</dbReference>
<comment type="caution">
    <text evidence="8">The sequence shown here is derived from an EMBL/GenBank/DDBJ whole genome shotgun (WGS) entry which is preliminary data.</text>
</comment>
<dbReference type="CDD" id="cd08704">
    <property type="entry name" value="Met_tRNA_FMT_C"/>
    <property type="match status" value="1"/>
</dbReference>
<organism evidence="8 9">
    <name type="scientific">Candidatus Buchananbacteria bacterium CG10_big_fil_rev_8_21_14_0_10_33_19</name>
    <dbReference type="NCBI Taxonomy" id="1974525"/>
    <lineage>
        <taxon>Bacteria</taxon>
        <taxon>Candidatus Buchananiibacteriota</taxon>
    </lineage>
</organism>
<dbReference type="InterPro" id="IPR005794">
    <property type="entry name" value="Fmt"/>
</dbReference>
<dbReference type="Proteomes" id="UP000229056">
    <property type="component" value="Unassembled WGS sequence"/>
</dbReference>
<comment type="catalytic activity">
    <reaction evidence="5">
        <text>L-methionyl-tRNA(fMet) + (6R)-10-formyltetrahydrofolate = N-formyl-L-methionyl-tRNA(fMet) + (6S)-5,6,7,8-tetrahydrofolate + H(+)</text>
        <dbReference type="Rhea" id="RHEA:24380"/>
        <dbReference type="Rhea" id="RHEA-COMP:9952"/>
        <dbReference type="Rhea" id="RHEA-COMP:9953"/>
        <dbReference type="ChEBI" id="CHEBI:15378"/>
        <dbReference type="ChEBI" id="CHEBI:57453"/>
        <dbReference type="ChEBI" id="CHEBI:78530"/>
        <dbReference type="ChEBI" id="CHEBI:78844"/>
        <dbReference type="ChEBI" id="CHEBI:195366"/>
        <dbReference type="EC" id="2.1.2.9"/>
    </reaction>
</comment>
<protein>
    <recommendedName>
        <fullName evidence="2 5">Methionyl-tRNA formyltransferase</fullName>
        <ecNumber evidence="2 5">2.1.2.9</ecNumber>
    </recommendedName>
</protein>
<comment type="similarity">
    <text evidence="1 5">Belongs to the Fmt family.</text>
</comment>
<keyword evidence="3 5" id="KW-0808">Transferase</keyword>
<dbReference type="InterPro" id="IPR002376">
    <property type="entry name" value="Formyl_transf_N"/>
</dbReference>
<dbReference type="InterPro" id="IPR044135">
    <property type="entry name" value="Met-tRNA-FMT_C"/>
</dbReference>
<dbReference type="PROSITE" id="PS00373">
    <property type="entry name" value="GART"/>
    <property type="match status" value="1"/>
</dbReference>
<evidence type="ECO:0000256" key="4">
    <source>
        <dbReference type="ARBA" id="ARBA00022917"/>
    </source>
</evidence>
<dbReference type="GO" id="GO:0005829">
    <property type="term" value="C:cytosol"/>
    <property type="evidence" value="ECO:0007669"/>
    <property type="project" value="TreeGrafter"/>
</dbReference>
<dbReference type="Pfam" id="PF00551">
    <property type="entry name" value="Formyl_trans_N"/>
    <property type="match status" value="1"/>
</dbReference>
<dbReference type="SUPFAM" id="SSF50486">
    <property type="entry name" value="FMT C-terminal domain-like"/>
    <property type="match status" value="1"/>
</dbReference>
<feature type="binding site" evidence="5">
    <location>
        <begin position="114"/>
        <end position="117"/>
    </location>
    <ligand>
        <name>(6S)-5,6,7,8-tetrahydrofolate</name>
        <dbReference type="ChEBI" id="CHEBI:57453"/>
    </ligand>
</feature>
<keyword evidence="4 5" id="KW-0648">Protein biosynthesis</keyword>
<dbReference type="SUPFAM" id="SSF53328">
    <property type="entry name" value="Formyltransferase"/>
    <property type="match status" value="1"/>
</dbReference>
<dbReference type="InterPro" id="IPR001555">
    <property type="entry name" value="GART_AS"/>
</dbReference>
<evidence type="ECO:0000313" key="8">
    <source>
        <dbReference type="EMBL" id="PIS05956.1"/>
    </source>
</evidence>
<comment type="function">
    <text evidence="5">Attaches a formyl group to the free amino group of methionyl-tRNA(fMet). The formyl group appears to play a dual role in the initiator identity of N-formylmethionyl-tRNA by promoting its recognition by IF2 and preventing the misappropriation of this tRNA by the elongation apparatus.</text>
</comment>
<feature type="domain" description="Formyl transferase N-terminal" evidence="6">
    <location>
        <begin position="6"/>
        <end position="182"/>
    </location>
</feature>
<evidence type="ECO:0000259" key="6">
    <source>
        <dbReference type="Pfam" id="PF00551"/>
    </source>
</evidence>